<dbReference type="OrthoDB" id="9811006at2"/>
<dbReference type="Gene3D" id="2.40.128.110">
    <property type="entry name" value="Lipid/polyisoprenoid-binding, YceI-like"/>
    <property type="match status" value="1"/>
</dbReference>
<dbReference type="InterPro" id="IPR036761">
    <property type="entry name" value="TTHA0802/YceI-like_sf"/>
</dbReference>
<proteinExistence type="predicted"/>
<protein>
    <submittedName>
        <fullName evidence="4">YceI family protein</fullName>
    </submittedName>
</protein>
<dbReference type="RefSeq" id="WP_146386676.1">
    <property type="nucleotide sequence ID" value="NZ_VOHK01000003.1"/>
</dbReference>
<name>A0A5C5U5G2_9GAMM</name>
<dbReference type="AlphaFoldDB" id="A0A5C5U5G2"/>
<accession>A0A5C5U5G2</accession>
<dbReference type="PANTHER" id="PTHR34406:SF1">
    <property type="entry name" value="PROTEIN YCEI"/>
    <property type="match status" value="1"/>
</dbReference>
<dbReference type="InterPro" id="IPR007372">
    <property type="entry name" value="Lipid/polyisoprenoid-bd_YceI"/>
</dbReference>
<dbReference type="SMART" id="SM00867">
    <property type="entry name" value="YceI"/>
    <property type="match status" value="1"/>
</dbReference>
<reference evidence="4 5" key="1">
    <citation type="journal article" date="2008" name="Int. J. Syst. Evol. Microbiol.">
        <title>Luteimonas marina sp. nov., isolated from seawater.</title>
        <authorList>
            <person name="Baik K.S."/>
            <person name="Park S.C."/>
            <person name="Kim M.S."/>
            <person name="Kim E.M."/>
            <person name="Park C."/>
            <person name="Chun J."/>
            <person name="Seong C.N."/>
        </authorList>
    </citation>
    <scope>NUCLEOTIDE SEQUENCE [LARGE SCALE GENOMIC DNA]</scope>
    <source>
        <strain evidence="4 5">FR1330</strain>
    </source>
</reference>
<keyword evidence="5" id="KW-1185">Reference proteome</keyword>
<dbReference type="Proteomes" id="UP000319980">
    <property type="component" value="Unassembled WGS sequence"/>
</dbReference>
<comment type="caution">
    <text evidence="4">The sequence shown here is derived from an EMBL/GenBank/DDBJ whole genome shotgun (WGS) entry which is preliminary data.</text>
</comment>
<feature type="chain" id="PRO_5022894516" evidence="2">
    <location>
        <begin position="26"/>
        <end position="246"/>
    </location>
</feature>
<feature type="domain" description="Lipid/polyisoprenoid-binding YceI-like" evidence="3">
    <location>
        <begin position="29"/>
        <end position="194"/>
    </location>
</feature>
<evidence type="ECO:0000313" key="4">
    <source>
        <dbReference type="EMBL" id="TWT21186.1"/>
    </source>
</evidence>
<keyword evidence="2" id="KW-0732">Signal</keyword>
<evidence type="ECO:0000256" key="1">
    <source>
        <dbReference type="SAM" id="MobiDB-lite"/>
    </source>
</evidence>
<gene>
    <name evidence="4" type="ORF">FQY83_07435</name>
</gene>
<organism evidence="4 5">
    <name type="scientific">Luteimonas marina</name>
    <dbReference type="NCBI Taxonomy" id="488485"/>
    <lineage>
        <taxon>Bacteria</taxon>
        <taxon>Pseudomonadati</taxon>
        <taxon>Pseudomonadota</taxon>
        <taxon>Gammaproteobacteria</taxon>
        <taxon>Lysobacterales</taxon>
        <taxon>Lysobacteraceae</taxon>
        <taxon>Luteimonas</taxon>
    </lineage>
</organism>
<feature type="region of interest" description="Disordered" evidence="1">
    <location>
        <begin position="198"/>
        <end position="246"/>
    </location>
</feature>
<evidence type="ECO:0000313" key="5">
    <source>
        <dbReference type="Proteomes" id="UP000319980"/>
    </source>
</evidence>
<dbReference type="PANTHER" id="PTHR34406">
    <property type="entry name" value="PROTEIN YCEI"/>
    <property type="match status" value="1"/>
</dbReference>
<feature type="signal peptide" evidence="2">
    <location>
        <begin position="1"/>
        <end position="25"/>
    </location>
</feature>
<dbReference type="Pfam" id="PF04264">
    <property type="entry name" value="YceI"/>
    <property type="match status" value="1"/>
</dbReference>
<feature type="compositionally biased region" description="Low complexity" evidence="1">
    <location>
        <begin position="201"/>
        <end position="215"/>
    </location>
</feature>
<evidence type="ECO:0000256" key="2">
    <source>
        <dbReference type="SAM" id="SignalP"/>
    </source>
</evidence>
<evidence type="ECO:0000259" key="3">
    <source>
        <dbReference type="SMART" id="SM00867"/>
    </source>
</evidence>
<dbReference type="SUPFAM" id="SSF101874">
    <property type="entry name" value="YceI-like"/>
    <property type="match status" value="1"/>
</dbReference>
<sequence>MPRFLRHCLFAIPCLLLALAGAARAGGEAYALDPVHTRILVAVDHAGFSKALGTVSGATGTLHFDPDDWSTARVAVEIPLARLDFGDADWNRATLARSLLDADAHPLARFTSTRVEPVDERRAIVHGTLSLRGVSREVALHVALNAAKRHPLPPFRRTVGFSATATLSRADFGITAWKSVIGDAVELRIEAEATRMRAGAEAEASDGDASPADAAIPTGPVPDPVDVPDPEPASESSPPPDPEPLP</sequence>
<feature type="compositionally biased region" description="Pro residues" evidence="1">
    <location>
        <begin position="219"/>
        <end position="246"/>
    </location>
</feature>
<dbReference type="EMBL" id="VOHK01000003">
    <property type="protein sequence ID" value="TWT21186.1"/>
    <property type="molecule type" value="Genomic_DNA"/>
</dbReference>